<accession>A0A365XYK1</accession>
<keyword evidence="2" id="KW-1185">Reference proteome</keyword>
<proteinExistence type="predicted"/>
<protein>
    <recommendedName>
        <fullName evidence="3">RHS repeat-associated core domain-containing protein</fullName>
    </recommendedName>
</protein>
<name>A0A365XYK1_9BACT</name>
<reference evidence="1 2" key="1">
    <citation type="submission" date="2018-05" db="EMBL/GenBank/DDBJ databases">
        <title>Chitinophaga sp. K3CV102501T nov., isolated from isolated from a monsoon evergreen broad-leaved forest soil.</title>
        <authorList>
            <person name="Lv Y."/>
        </authorList>
    </citation>
    <scope>NUCLEOTIDE SEQUENCE [LARGE SCALE GENOMIC DNA]</scope>
    <source>
        <strain evidence="1 2">GDMCC 1.1325</strain>
    </source>
</reference>
<dbReference type="OrthoDB" id="667524at2"/>
<evidence type="ECO:0000313" key="1">
    <source>
        <dbReference type="EMBL" id="RBL91427.1"/>
    </source>
</evidence>
<dbReference type="AlphaFoldDB" id="A0A365XYK1"/>
<dbReference type="Gene3D" id="2.180.10.10">
    <property type="entry name" value="RHS repeat-associated core"/>
    <property type="match status" value="1"/>
</dbReference>
<dbReference type="EMBL" id="QFFJ01000001">
    <property type="protein sequence ID" value="RBL91427.1"/>
    <property type="molecule type" value="Genomic_DNA"/>
</dbReference>
<evidence type="ECO:0008006" key="3">
    <source>
        <dbReference type="Google" id="ProtNLM"/>
    </source>
</evidence>
<dbReference type="Proteomes" id="UP000253410">
    <property type="component" value="Unassembled WGS sequence"/>
</dbReference>
<organism evidence="1 2">
    <name type="scientific">Chitinophaga flava</name>
    <dbReference type="NCBI Taxonomy" id="2259036"/>
    <lineage>
        <taxon>Bacteria</taxon>
        <taxon>Pseudomonadati</taxon>
        <taxon>Bacteroidota</taxon>
        <taxon>Chitinophagia</taxon>
        <taxon>Chitinophagales</taxon>
        <taxon>Chitinophagaceae</taxon>
        <taxon>Chitinophaga</taxon>
    </lineage>
</organism>
<dbReference type="NCBIfam" id="TIGR03696">
    <property type="entry name" value="Rhs_assc_core"/>
    <property type="match status" value="1"/>
</dbReference>
<gene>
    <name evidence="1" type="ORF">DF182_02055</name>
</gene>
<evidence type="ECO:0000313" key="2">
    <source>
        <dbReference type="Proteomes" id="UP000253410"/>
    </source>
</evidence>
<sequence length="313" mass="35488">MSGISSNALKGTKYPENRLKYNGKELQNKEFGDGSGLEWYDYGARMYDVQLGRWHVPDPLAHEYYSFSPFNYVLNNPLNMVDLDGRKGTSTHTDSTGKVLAVYNDGDLGVYKHDDVRTGSDIDAKRERTNSTSGGGKKMGETEYWDEFVEPNTNEIKGKILFDESWAPIIVSYHQDALQYDLYTIAQMSKPRKDYDIKVKEHVAPYGPMTGRKLLGYYATARSAGNFLAGFNGRTGTLYGAHISYETYMKLAGALNVKQYNMRNASKILIFGTEFGPAPWYGEDEYSGRRIKQGWWGGVNVYRQNPDEILKVR</sequence>
<dbReference type="InterPro" id="IPR022385">
    <property type="entry name" value="Rhs_assc_core"/>
</dbReference>
<comment type="caution">
    <text evidence="1">The sequence shown here is derived from an EMBL/GenBank/DDBJ whole genome shotgun (WGS) entry which is preliminary data.</text>
</comment>